<protein>
    <recommendedName>
        <fullName evidence="1">Baseplate structural protein Gp10 C-terminal domain-containing protein</fullName>
    </recommendedName>
</protein>
<feature type="domain" description="Baseplate structural protein Gp10 C-terminal" evidence="1">
    <location>
        <begin position="26"/>
        <end position="157"/>
    </location>
</feature>
<evidence type="ECO:0000313" key="3">
    <source>
        <dbReference type="Proteomes" id="UP001253851"/>
    </source>
</evidence>
<gene>
    <name evidence="2" type="ORF">P7I34_08585</name>
</gene>
<evidence type="ECO:0000259" key="1">
    <source>
        <dbReference type="Pfam" id="PF21939"/>
    </source>
</evidence>
<dbReference type="Proteomes" id="UP001253851">
    <property type="component" value="Unassembled WGS sequence"/>
</dbReference>
<dbReference type="InterPro" id="IPR053827">
    <property type="entry name" value="Gp10_C"/>
</dbReference>
<comment type="caution">
    <text evidence="2">The sequence shown here is derived from an EMBL/GenBank/DDBJ whole genome shotgun (WGS) entry which is preliminary data.</text>
</comment>
<dbReference type="AlphaFoldDB" id="A0ABD5FK68"/>
<dbReference type="Pfam" id="PF21939">
    <property type="entry name" value="Gp10_C"/>
    <property type="match status" value="1"/>
</dbReference>
<dbReference type="RefSeq" id="WP_311957307.1">
    <property type="nucleotide sequence ID" value="NZ_JARQDZ010000003.1"/>
</dbReference>
<name>A0ABD5FK68_ENTCA</name>
<evidence type="ECO:0000313" key="2">
    <source>
        <dbReference type="EMBL" id="MDT2982715.1"/>
    </source>
</evidence>
<proteinExistence type="predicted"/>
<dbReference type="EMBL" id="JARQDZ010000003">
    <property type="protein sequence ID" value="MDT2982715.1"/>
    <property type="molecule type" value="Genomic_DNA"/>
</dbReference>
<accession>A0ABD5FK68</accession>
<reference evidence="2 3" key="1">
    <citation type="submission" date="2023-03" db="EMBL/GenBank/DDBJ databases">
        <authorList>
            <person name="Shen W."/>
            <person name="Cai J."/>
        </authorList>
    </citation>
    <scope>NUCLEOTIDE SEQUENCE [LARGE SCALE GENOMIC DNA]</scope>
    <source>
        <strain evidence="2 3">B516</strain>
    </source>
</reference>
<sequence length="159" mass="16655">MTDIVQLQQNGKGVYMKTHGKAIDGLVDSVYPVGSVFISVSETNPEAFFGGTWERIANGRTLVGVDSSDTTLAVSGNTGGSVNPLTTHSHPFSGRTSDASLITGVASGGDLNFSSGSVGGIKTAAHSHAYSGTTDTQGSNTNHSNWQPFFTVYIWVRKI</sequence>
<organism evidence="2 3">
    <name type="scientific">Enterococcus casseliflavus</name>
    <name type="common">Enterococcus flavescens</name>
    <dbReference type="NCBI Taxonomy" id="37734"/>
    <lineage>
        <taxon>Bacteria</taxon>
        <taxon>Bacillati</taxon>
        <taxon>Bacillota</taxon>
        <taxon>Bacilli</taxon>
        <taxon>Lactobacillales</taxon>
        <taxon>Enterococcaceae</taxon>
        <taxon>Enterococcus</taxon>
    </lineage>
</organism>